<evidence type="ECO:0000313" key="3">
    <source>
        <dbReference type="EMBL" id="CAB4629153.1"/>
    </source>
</evidence>
<dbReference type="SUPFAM" id="SSF51556">
    <property type="entry name" value="Metallo-dependent hydrolases"/>
    <property type="match status" value="1"/>
</dbReference>
<dbReference type="PANTHER" id="PTHR11647:SF1">
    <property type="entry name" value="COLLAPSIN RESPONSE MEDIATOR PROTEIN"/>
    <property type="match status" value="1"/>
</dbReference>
<dbReference type="InterPro" id="IPR050378">
    <property type="entry name" value="Metallo-dep_Hydrolases_sf"/>
</dbReference>
<evidence type="ECO:0000313" key="2">
    <source>
        <dbReference type="EMBL" id="CAB4617006.1"/>
    </source>
</evidence>
<dbReference type="EMBL" id="CAEZVK010000049">
    <property type="protein sequence ID" value="CAB4629153.1"/>
    <property type="molecule type" value="Genomic_DNA"/>
</dbReference>
<name>A0A6J6HVD0_9ZZZZ</name>
<dbReference type="InterPro" id="IPR011059">
    <property type="entry name" value="Metal-dep_hydrolase_composite"/>
</dbReference>
<dbReference type="GO" id="GO:0016812">
    <property type="term" value="F:hydrolase activity, acting on carbon-nitrogen (but not peptide) bonds, in cyclic amides"/>
    <property type="evidence" value="ECO:0007669"/>
    <property type="project" value="TreeGrafter"/>
</dbReference>
<protein>
    <submittedName>
        <fullName evidence="2">Unannotated protein</fullName>
    </submittedName>
</protein>
<dbReference type="PANTHER" id="PTHR11647">
    <property type="entry name" value="HYDRANTOINASE/DIHYDROPYRIMIDINASE FAMILY MEMBER"/>
    <property type="match status" value="1"/>
</dbReference>
<dbReference type="Gene3D" id="2.30.40.10">
    <property type="entry name" value="Urease, subunit C, domain 1"/>
    <property type="match status" value="1"/>
</dbReference>
<dbReference type="Pfam" id="PF07969">
    <property type="entry name" value="Amidohydro_3"/>
    <property type="match status" value="1"/>
</dbReference>
<accession>A0A6J6HVD0</accession>
<dbReference type="InterPro" id="IPR032466">
    <property type="entry name" value="Metal_Hydrolase"/>
</dbReference>
<dbReference type="SUPFAM" id="SSF51338">
    <property type="entry name" value="Composite domain of metallo-dependent hydrolases"/>
    <property type="match status" value="1"/>
</dbReference>
<dbReference type="GO" id="GO:0005829">
    <property type="term" value="C:cytosol"/>
    <property type="evidence" value="ECO:0007669"/>
    <property type="project" value="TreeGrafter"/>
</dbReference>
<feature type="domain" description="Amidohydrolase 3" evidence="1">
    <location>
        <begin position="48"/>
        <end position="551"/>
    </location>
</feature>
<evidence type="ECO:0000313" key="4">
    <source>
        <dbReference type="EMBL" id="CAB4935234.1"/>
    </source>
</evidence>
<dbReference type="EMBL" id="CAEZUO010000108">
    <property type="protein sequence ID" value="CAB4617006.1"/>
    <property type="molecule type" value="Genomic_DNA"/>
</dbReference>
<organism evidence="2">
    <name type="scientific">freshwater metagenome</name>
    <dbReference type="NCBI Taxonomy" id="449393"/>
    <lineage>
        <taxon>unclassified sequences</taxon>
        <taxon>metagenomes</taxon>
        <taxon>ecological metagenomes</taxon>
    </lineage>
</organism>
<sequence length="577" mass="62572">MSDTTYDEVIKGGTVIDGTGAPARIADIGIRDGKIVTIGNVDGDAAIVTDATGRMVMPGVIDAHTHYDAQLLWDPGASPSANHGVTTVIAGNCGFTLAPLRPTAAEAEYLQEMMSRVEGMPLPALKTINWNWETFEQYLNQFENRISVNAGWMAGHCAIRRYVMGPESVGGEATPEQIDAMVAELRKAIEVGALGWSFTTSGSHSDGDGQPVPSRWASKEEMLAMATEVGKHEGTSLEGIVPGCLDRFADDEIELLATLSAAAKRVMNWNVLTIDSREPDRVGRQVEAYDRAKELGGRVVALTMPVLVPMNMNFATFCGIWLLPMWEETLRCEIPERIKRLQDPEVRAKLLTASKSEEAGIYRRLADWEDYVIGDTFSPENAGLSNRTVGDIAAERGTEPFDTLLDIVVADELQTILWPAPKDKDPESWRMRVDAWNDERVMIGGSDAGAHLDRMCGATFPTRFLGDMINGRKLIPVERAVQLITEKPAQLFGLVDRGTLVEGSNADIVVFDPETIGSENAHMVADLPGGCSRLTADSYGIERVLVNGQAVIVNGQPTGATPGTVLKSGKDTYTVLP</sequence>
<proteinExistence type="predicted"/>
<reference evidence="2" key="1">
    <citation type="submission" date="2020-05" db="EMBL/GenBank/DDBJ databases">
        <authorList>
            <person name="Chiriac C."/>
            <person name="Salcher M."/>
            <person name="Ghai R."/>
            <person name="Kavagutti S V."/>
        </authorList>
    </citation>
    <scope>NUCLEOTIDE SEQUENCE</scope>
</reference>
<evidence type="ECO:0000259" key="1">
    <source>
        <dbReference type="Pfam" id="PF07969"/>
    </source>
</evidence>
<dbReference type="Gene3D" id="3.20.20.140">
    <property type="entry name" value="Metal-dependent hydrolases"/>
    <property type="match status" value="2"/>
</dbReference>
<gene>
    <name evidence="2" type="ORF">UFOPK1827_01682</name>
    <name evidence="3" type="ORF">UFOPK2000_00598</name>
    <name evidence="4" type="ORF">UFOPK3708_01094</name>
</gene>
<dbReference type="EMBL" id="CAFBNA010000063">
    <property type="protein sequence ID" value="CAB4935234.1"/>
    <property type="molecule type" value="Genomic_DNA"/>
</dbReference>
<dbReference type="AlphaFoldDB" id="A0A6J6HVD0"/>
<dbReference type="InterPro" id="IPR013108">
    <property type="entry name" value="Amidohydro_3"/>
</dbReference>